<protein>
    <submittedName>
        <fullName evidence="2">Uncharacterized protein</fullName>
    </submittedName>
</protein>
<dbReference type="PANTHER" id="PTHR36694:SF11">
    <property type="entry name" value="LP21121P-RELATED"/>
    <property type="match status" value="1"/>
</dbReference>
<accession>S4PWS6</accession>
<dbReference type="PANTHER" id="PTHR36694">
    <property type="entry name" value="PASIFLORA 1, ISOFORM A-RELATED"/>
    <property type="match status" value="1"/>
</dbReference>
<keyword evidence="1" id="KW-1133">Transmembrane helix</keyword>
<feature type="transmembrane region" description="Helical" evidence="1">
    <location>
        <begin position="122"/>
        <end position="140"/>
    </location>
</feature>
<organism evidence="2">
    <name type="scientific">Pararge aegeria</name>
    <name type="common">speckled wood butterfly</name>
    <dbReference type="NCBI Taxonomy" id="116150"/>
    <lineage>
        <taxon>Eukaryota</taxon>
        <taxon>Metazoa</taxon>
        <taxon>Ecdysozoa</taxon>
        <taxon>Arthropoda</taxon>
        <taxon>Hexapoda</taxon>
        <taxon>Insecta</taxon>
        <taxon>Pterygota</taxon>
        <taxon>Neoptera</taxon>
        <taxon>Endopterygota</taxon>
        <taxon>Lepidoptera</taxon>
        <taxon>Glossata</taxon>
        <taxon>Ditrysia</taxon>
        <taxon>Papilionoidea</taxon>
        <taxon>Nymphalidae</taxon>
        <taxon>Satyrinae</taxon>
        <taxon>Satyrini</taxon>
        <taxon>Parargina</taxon>
        <taxon>Pararge</taxon>
    </lineage>
</organism>
<keyword evidence="1" id="KW-0472">Membrane</keyword>
<sequence length="168" mass="18577">MCIPLSRCCFCVSLDVGSKIISIVNLTSSVMIAMVYGSAAMLPAPVAESRKIVYAIIASGAMFQLLIGCLLIYGVFGKKPWLILPWLVSNWIFCLTLIALAVFGTILIALRYVAGEETASEVSTMASVYCIYGVVLYYFASVINSRRDEMLRDTSTESLKRLMRRDVY</sequence>
<evidence type="ECO:0000256" key="1">
    <source>
        <dbReference type="SAM" id="Phobius"/>
    </source>
</evidence>
<name>S4PWS6_9NEOP</name>
<dbReference type="AlphaFoldDB" id="S4PWS6"/>
<reference evidence="2" key="1">
    <citation type="journal article" date="2013" name="BMC Genomics">
        <title>Unscrambling butterfly oogenesis.</title>
        <authorList>
            <person name="Carter J.M."/>
            <person name="Baker S.C."/>
            <person name="Pink R."/>
            <person name="Carter D.R."/>
            <person name="Collins A."/>
            <person name="Tomlin J."/>
            <person name="Gibbs M."/>
            <person name="Breuker C.J."/>
        </authorList>
    </citation>
    <scope>NUCLEOTIDE SEQUENCE</scope>
    <source>
        <tissue evidence="2">Ovary</tissue>
    </source>
</reference>
<dbReference type="EMBL" id="GAIX01006273">
    <property type="protein sequence ID" value="JAA86287.1"/>
    <property type="molecule type" value="Transcribed_RNA"/>
</dbReference>
<proteinExistence type="predicted"/>
<evidence type="ECO:0000313" key="2">
    <source>
        <dbReference type="EMBL" id="JAA86287.1"/>
    </source>
</evidence>
<reference evidence="2" key="2">
    <citation type="submission" date="2013-05" db="EMBL/GenBank/DDBJ databases">
        <authorList>
            <person name="Carter J.-M."/>
            <person name="Baker S.C."/>
            <person name="Pink R."/>
            <person name="Carter D.R.F."/>
            <person name="Collins A."/>
            <person name="Tomlin J."/>
            <person name="Gibbs M."/>
            <person name="Breuker C.J."/>
        </authorList>
    </citation>
    <scope>NUCLEOTIDE SEQUENCE</scope>
    <source>
        <tissue evidence="2">Ovary</tissue>
    </source>
</reference>
<feature type="transmembrane region" description="Helical" evidence="1">
    <location>
        <begin position="52"/>
        <end position="76"/>
    </location>
</feature>
<keyword evidence="1" id="KW-0812">Transmembrane</keyword>
<feature type="transmembrane region" description="Helical" evidence="1">
    <location>
        <begin position="88"/>
        <end position="110"/>
    </location>
</feature>
<feature type="transmembrane region" description="Helical" evidence="1">
    <location>
        <begin position="20"/>
        <end position="40"/>
    </location>
</feature>